<evidence type="ECO:0000256" key="4">
    <source>
        <dbReference type="ARBA" id="ARBA00023033"/>
    </source>
</evidence>
<dbReference type="PANTHER" id="PTHR30137:SF16">
    <property type="entry name" value="BLL0895 PROTEIN"/>
    <property type="match status" value="1"/>
</dbReference>
<sequence>MIGLQSAGQAETSLTQNQETTVSSVAQWSPTSMKFGAFLAPYHPLNADPALQLRRDIDLMTHLDHLGFEEAWMGEHHSTGSEIVPAPDVFIAAAAERTERIRFGTGVMSLPYHHPLITADRITQLDLQTRGRLIVGTGPGKIPLDAHMMGITTTNQRRMQGEALEAVLALLRGEVVNMETDWFTLRDARAQLPTYNPAGIEVVTASTISPNGSVLAGKHGLSLLSLAASSQAGYESLDRNWGVYEQVSAENGYVADRSTWRLVNPMFIAETREEAERAVSRRINHIAEYVNRQQNINPDWAQTPAGIIDYWRNESLGEFGQAIIGTPEDAIAQIDRLIEKTGGFGTLLIMHVDLADWENTKRSYELFASEVIPHFRRRNVARQASLQFAQDNSEVLIGNLVGAITKAYTDYYGRPTDLPATPAPSTELNTAGAHA</sequence>
<evidence type="ECO:0000256" key="3">
    <source>
        <dbReference type="ARBA" id="ARBA00023002"/>
    </source>
</evidence>
<dbReference type="InterPro" id="IPR050766">
    <property type="entry name" value="Bact_Lucif_Oxidored"/>
</dbReference>
<dbReference type="SUPFAM" id="SSF51679">
    <property type="entry name" value="Bacterial luciferase-like"/>
    <property type="match status" value="1"/>
</dbReference>
<dbReference type="GO" id="GO:0005829">
    <property type="term" value="C:cytosol"/>
    <property type="evidence" value="ECO:0007669"/>
    <property type="project" value="TreeGrafter"/>
</dbReference>
<dbReference type="PANTHER" id="PTHR30137">
    <property type="entry name" value="LUCIFERASE-LIKE MONOOXYGENASE"/>
    <property type="match status" value="1"/>
</dbReference>
<gene>
    <name evidence="7" type="ORF">C1S78_13915</name>
</gene>
<name>A0A8H2JCH6_MYCMU</name>
<feature type="domain" description="Luciferase-like" evidence="6">
    <location>
        <begin position="33"/>
        <end position="342"/>
    </location>
</feature>
<dbReference type="Pfam" id="PF00296">
    <property type="entry name" value="Bac_luciferase"/>
    <property type="match status" value="1"/>
</dbReference>
<protein>
    <submittedName>
        <fullName evidence="7">Flavin-dependent oxidoreductase</fullName>
    </submittedName>
</protein>
<dbReference type="AlphaFoldDB" id="A0A8H2JCH6"/>
<dbReference type="InterPro" id="IPR036661">
    <property type="entry name" value="Luciferase-like_sf"/>
</dbReference>
<evidence type="ECO:0000256" key="1">
    <source>
        <dbReference type="ARBA" id="ARBA00010426"/>
    </source>
</evidence>
<feature type="region of interest" description="Disordered" evidence="5">
    <location>
        <begin position="1"/>
        <end position="20"/>
    </location>
</feature>
<evidence type="ECO:0000256" key="5">
    <source>
        <dbReference type="SAM" id="MobiDB-lite"/>
    </source>
</evidence>
<dbReference type="InterPro" id="IPR011251">
    <property type="entry name" value="Luciferase-like_dom"/>
</dbReference>
<dbReference type="EMBL" id="POTL01000001">
    <property type="protein sequence ID" value="TLH53316.1"/>
    <property type="molecule type" value="Genomic_DNA"/>
</dbReference>
<organism evidence="7">
    <name type="scientific">Mycolicibacterium mucogenicum DSM 44124</name>
    <dbReference type="NCBI Taxonomy" id="1226753"/>
    <lineage>
        <taxon>Bacteria</taxon>
        <taxon>Bacillati</taxon>
        <taxon>Actinomycetota</taxon>
        <taxon>Actinomycetes</taxon>
        <taxon>Mycobacteriales</taxon>
        <taxon>Mycobacteriaceae</taxon>
        <taxon>Mycolicibacterium</taxon>
    </lineage>
</organism>
<dbReference type="Gene3D" id="3.20.20.30">
    <property type="entry name" value="Luciferase-like domain"/>
    <property type="match status" value="1"/>
</dbReference>
<evidence type="ECO:0000259" key="6">
    <source>
        <dbReference type="Pfam" id="PF00296"/>
    </source>
</evidence>
<dbReference type="GO" id="GO:0016705">
    <property type="term" value="F:oxidoreductase activity, acting on paired donors, with incorporation or reduction of molecular oxygen"/>
    <property type="evidence" value="ECO:0007669"/>
    <property type="project" value="InterPro"/>
</dbReference>
<reference evidence="7" key="1">
    <citation type="submission" date="2018-01" db="EMBL/GenBank/DDBJ databases">
        <title>Comparative genomics of Mycobacterium mucogenicum and Mycobacterium neoaurum clade members emphasizing tRNA and non-coding RNA.</title>
        <authorList>
            <person name="Behra P.R.K."/>
            <person name="Pettersson B.M.F."/>
            <person name="Das S."/>
            <person name="Dasgupta S."/>
            <person name="Kirsebom L.A."/>
        </authorList>
    </citation>
    <scope>NUCLEOTIDE SEQUENCE</scope>
    <source>
        <strain evidence="7">DSM 44124</strain>
    </source>
</reference>
<keyword evidence="4" id="KW-0503">Monooxygenase</keyword>
<keyword evidence="2" id="KW-0285">Flavoprotein</keyword>
<comment type="similarity">
    <text evidence="1">Belongs to the bacterial luciferase oxidoreductase family.</text>
</comment>
<dbReference type="GO" id="GO:0004497">
    <property type="term" value="F:monooxygenase activity"/>
    <property type="evidence" value="ECO:0007669"/>
    <property type="project" value="UniProtKB-KW"/>
</dbReference>
<comment type="caution">
    <text evidence="7">The sequence shown here is derived from an EMBL/GenBank/DDBJ whole genome shotgun (WGS) entry which is preliminary data.</text>
</comment>
<accession>A0A8H2JCH6</accession>
<evidence type="ECO:0000313" key="7">
    <source>
        <dbReference type="EMBL" id="TLH53316.1"/>
    </source>
</evidence>
<evidence type="ECO:0000256" key="2">
    <source>
        <dbReference type="ARBA" id="ARBA00022630"/>
    </source>
</evidence>
<keyword evidence="3" id="KW-0560">Oxidoreductase</keyword>
<proteinExistence type="inferred from homology"/>